<evidence type="ECO:0000259" key="2">
    <source>
        <dbReference type="Pfam" id="PF20318"/>
    </source>
</evidence>
<dbReference type="InterPro" id="IPR046721">
    <property type="entry name" value="DUF6613"/>
</dbReference>
<dbReference type="InterPro" id="IPR045584">
    <property type="entry name" value="Pilin-like"/>
</dbReference>
<feature type="non-terminal residue" evidence="3">
    <location>
        <position position="1"/>
    </location>
</feature>
<dbReference type="NCBIfam" id="TIGR02532">
    <property type="entry name" value="IV_pilin_GFxxxE"/>
    <property type="match status" value="1"/>
</dbReference>
<dbReference type="EMBL" id="JADIND010000082">
    <property type="protein sequence ID" value="MBO8430502.1"/>
    <property type="molecule type" value="Genomic_DNA"/>
</dbReference>
<keyword evidence="1" id="KW-0812">Transmembrane</keyword>
<feature type="transmembrane region" description="Helical" evidence="1">
    <location>
        <begin position="12"/>
        <end position="34"/>
    </location>
</feature>
<keyword evidence="1" id="KW-1133">Transmembrane helix</keyword>
<accession>A0A9D9DMB1</accession>
<comment type="caution">
    <text evidence="3">The sequence shown here is derived from an EMBL/GenBank/DDBJ whole genome shotgun (WGS) entry which is preliminary data.</text>
</comment>
<sequence>YKPKTGFTLAEVLITLGIIGVVAAMTLPTIITNVQKKVVENQLKVFNTTINNAFRMSQVEHGGSFQDWIKSGTSYSFVQMREWLDEYLFPYMKTQDVSDCQTEAVVGGYDNVQQGICFHLVNGGLIWMHIDGNGGDLMYYINGKMQSNPRNGFGFQFAKYSSDGNHSRKSLNFIEPYTFNWNGNKASLTGGGTWGCYKGCTNCSYCTKLIQLNNWEIPDDYPW</sequence>
<gene>
    <name evidence="3" type="ORF">IAC76_03875</name>
</gene>
<organism evidence="3 4">
    <name type="scientific">Candidatus Scatousia excrementipullorum</name>
    <dbReference type="NCBI Taxonomy" id="2840936"/>
    <lineage>
        <taxon>Bacteria</taxon>
        <taxon>Candidatus Scatousia</taxon>
    </lineage>
</organism>
<proteinExistence type="predicted"/>
<protein>
    <submittedName>
        <fullName evidence="3">Type II secretion system protein</fullName>
    </submittedName>
</protein>
<evidence type="ECO:0000313" key="4">
    <source>
        <dbReference type="Proteomes" id="UP000823632"/>
    </source>
</evidence>
<dbReference type="Proteomes" id="UP000823632">
    <property type="component" value="Unassembled WGS sequence"/>
</dbReference>
<feature type="domain" description="DUF6613" evidence="2">
    <location>
        <begin position="29"/>
        <end position="222"/>
    </location>
</feature>
<dbReference type="AlphaFoldDB" id="A0A9D9DMB1"/>
<dbReference type="SUPFAM" id="SSF54523">
    <property type="entry name" value="Pili subunits"/>
    <property type="match status" value="1"/>
</dbReference>
<name>A0A9D9DMB1_9BACT</name>
<evidence type="ECO:0000256" key="1">
    <source>
        <dbReference type="SAM" id="Phobius"/>
    </source>
</evidence>
<evidence type="ECO:0000313" key="3">
    <source>
        <dbReference type="EMBL" id="MBO8430502.1"/>
    </source>
</evidence>
<dbReference type="Pfam" id="PF07963">
    <property type="entry name" value="N_methyl"/>
    <property type="match status" value="1"/>
</dbReference>
<dbReference type="Pfam" id="PF20318">
    <property type="entry name" value="DUF6613"/>
    <property type="match status" value="1"/>
</dbReference>
<keyword evidence="1" id="KW-0472">Membrane</keyword>
<reference evidence="3" key="2">
    <citation type="journal article" date="2021" name="PeerJ">
        <title>Extensive microbial diversity within the chicken gut microbiome revealed by metagenomics and culture.</title>
        <authorList>
            <person name="Gilroy R."/>
            <person name="Ravi A."/>
            <person name="Getino M."/>
            <person name="Pursley I."/>
            <person name="Horton D.L."/>
            <person name="Alikhan N.F."/>
            <person name="Baker D."/>
            <person name="Gharbi K."/>
            <person name="Hall N."/>
            <person name="Watson M."/>
            <person name="Adriaenssens E.M."/>
            <person name="Foster-Nyarko E."/>
            <person name="Jarju S."/>
            <person name="Secka A."/>
            <person name="Antonio M."/>
            <person name="Oren A."/>
            <person name="Chaudhuri R.R."/>
            <person name="La Ragione R."/>
            <person name="Hildebrand F."/>
            <person name="Pallen M.J."/>
        </authorList>
    </citation>
    <scope>NUCLEOTIDE SEQUENCE</scope>
    <source>
        <strain evidence="3">10192</strain>
    </source>
</reference>
<reference evidence="3" key="1">
    <citation type="submission" date="2020-10" db="EMBL/GenBank/DDBJ databases">
        <authorList>
            <person name="Gilroy R."/>
        </authorList>
    </citation>
    <scope>NUCLEOTIDE SEQUENCE</scope>
    <source>
        <strain evidence="3">10192</strain>
    </source>
</reference>
<dbReference type="InterPro" id="IPR012902">
    <property type="entry name" value="N_methyl_site"/>
</dbReference>